<feature type="coiled-coil region" evidence="1">
    <location>
        <begin position="220"/>
        <end position="247"/>
    </location>
</feature>
<dbReference type="PANTHER" id="PTHR46667">
    <property type="entry name" value="OS05G0182700 PROTEIN"/>
    <property type="match status" value="1"/>
</dbReference>
<gene>
    <name evidence="3" type="ORF">LWI29_028578</name>
</gene>
<dbReference type="AlphaFoldDB" id="A0AA39VTT6"/>
<dbReference type="Pfam" id="PF07889">
    <property type="entry name" value="DUF1664"/>
    <property type="match status" value="1"/>
</dbReference>
<sequence>MIVYGYLLYVLRKCASLCAGKSELDDEVVMPNILATLSGRVSEFDEAMAMHTGISVSRLLILAGAGYTGTVLVKNGKLSDVLGELQSLVKGLEKSGEQDGDSDLTDAVATQVRRLSMEVRQLASSSSRQITVLNGDSGGSATSLIIPAATLGALGYGYMWWKGLSFSDLMYVTKKSMATAVSNLTKHLENVSEALSLAKKHLTQRILDLTDKVEKQNVLSKDIKKNVEEACEDLSKVEHNLKDLQSMIYCLDGKIDSLGYKQDITNIGMYYLCNFVDGKKAKLPENLQDQLKLGDKARLLKAPSSMGLKEITDSLSGTISQSGTDASQQDGIINLNGRQRLLLRANSTLN</sequence>
<evidence type="ECO:0000313" key="4">
    <source>
        <dbReference type="Proteomes" id="UP001168877"/>
    </source>
</evidence>
<reference evidence="3" key="2">
    <citation type="submission" date="2023-06" db="EMBL/GenBank/DDBJ databases">
        <authorList>
            <person name="Swenson N.G."/>
            <person name="Wegrzyn J.L."/>
            <person name="Mcevoy S.L."/>
        </authorList>
    </citation>
    <scope>NUCLEOTIDE SEQUENCE</scope>
    <source>
        <strain evidence="3">NS2018</strain>
        <tissue evidence="3">Leaf</tissue>
    </source>
</reference>
<protein>
    <recommendedName>
        <fullName evidence="2">DUF1664 domain-containing protein</fullName>
    </recommendedName>
</protein>
<accession>A0AA39VTT6</accession>
<dbReference type="PANTHER" id="PTHR46667:SF6">
    <property type="entry name" value="OS01G0185100 PROTEIN"/>
    <property type="match status" value="1"/>
</dbReference>
<evidence type="ECO:0000313" key="3">
    <source>
        <dbReference type="EMBL" id="KAK0590546.1"/>
    </source>
</evidence>
<proteinExistence type="predicted"/>
<keyword evidence="4" id="KW-1185">Reference proteome</keyword>
<evidence type="ECO:0000256" key="1">
    <source>
        <dbReference type="SAM" id="Coils"/>
    </source>
</evidence>
<feature type="domain" description="DUF1664" evidence="2">
    <location>
        <begin position="139"/>
        <end position="262"/>
    </location>
</feature>
<dbReference type="EMBL" id="JAUESC010000381">
    <property type="protein sequence ID" value="KAK0590546.1"/>
    <property type="molecule type" value="Genomic_DNA"/>
</dbReference>
<keyword evidence="1" id="KW-0175">Coiled coil</keyword>
<reference evidence="3" key="1">
    <citation type="journal article" date="2022" name="Plant J.">
        <title>Strategies of tolerance reflected in two North American maple genomes.</title>
        <authorList>
            <person name="McEvoy S.L."/>
            <person name="Sezen U.U."/>
            <person name="Trouern-Trend A."/>
            <person name="McMahon S.M."/>
            <person name="Schaberg P.G."/>
            <person name="Yang J."/>
            <person name="Wegrzyn J.L."/>
            <person name="Swenson N.G."/>
        </authorList>
    </citation>
    <scope>NUCLEOTIDE SEQUENCE</scope>
    <source>
        <strain evidence="3">NS2018</strain>
    </source>
</reference>
<comment type="caution">
    <text evidence="3">The sequence shown here is derived from an EMBL/GenBank/DDBJ whole genome shotgun (WGS) entry which is preliminary data.</text>
</comment>
<dbReference type="InterPro" id="IPR012458">
    <property type="entry name" value="DUF1664"/>
</dbReference>
<organism evidence="3 4">
    <name type="scientific">Acer saccharum</name>
    <name type="common">Sugar maple</name>
    <dbReference type="NCBI Taxonomy" id="4024"/>
    <lineage>
        <taxon>Eukaryota</taxon>
        <taxon>Viridiplantae</taxon>
        <taxon>Streptophyta</taxon>
        <taxon>Embryophyta</taxon>
        <taxon>Tracheophyta</taxon>
        <taxon>Spermatophyta</taxon>
        <taxon>Magnoliopsida</taxon>
        <taxon>eudicotyledons</taxon>
        <taxon>Gunneridae</taxon>
        <taxon>Pentapetalae</taxon>
        <taxon>rosids</taxon>
        <taxon>malvids</taxon>
        <taxon>Sapindales</taxon>
        <taxon>Sapindaceae</taxon>
        <taxon>Hippocastanoideae</taxon>
        <taxon>Acereae</taxon>
        <taxon>Acer</taxon>
    </lineage>
</organism>
<evidence type="ECO:0000259" key="2">
    <source>
        <dbReference type="Pfam" id="PF07889"/>
    </source>
</evidence>
<dbReference type="Proteomes" id="UP001168877">
    <property type="component" value="Unassembled WGS sequence"/>
</dbReference>
<name>A0AA39VTT6_ACESA</name>